<dbReference type="GO" id="GO:0036503">
    <property type="term" value="P:ERAD pathway"/>
    <property type="evidence" value="ECO:0007669"/>
    <property type="project" value="TreeGrafter"/>
</dbReference>
<dbReference type="PANTHER" id="PTHR46424">
    <property type="entry name" value="UBX DOMAIN-CONTAINING PROTEIN 4"/>
    <property type="match status" value="1"/>
</dbReference>
<dbReference type="Proteomes" id="UP000261520">
    <property type="component" value="Unplaced"/>
</dbReference>
<feature type="signal peptide" evidence="2">
    <location>
        <begin position="1"/>
        <end position="20"/>
    </location>
</feature>
<evidence type="ECO:0000313" key="4">
    <source>
        <dbReference type="Proteomes" id="UP000261520"/>
    </source>
</evidence>
<protein>
    <submittedName>
        <fullName evidence="3">Uncharacterized protein</fullName>
    </submittedName>
</protein>
<feature type="compositionally biased region" description="Low complexity" evidence="1">
    <location>
        <begin position="52"/>
        <end position="61"/>
    </location>
</feature>
<name>A0A3B4AMJ2_9GOBI</name>
<dbReference type="AlphaFoldDB" id="A0A3B4AMJ2"/>
<sequence length="111" mass="12082">MATIASIVLLPSCRPPSTLASPSSLWAFLGTLFYPLLAVWRMLSSFIFGSGQSTGGAAASGDRAPRESVTKQSLEKPPKNFKKDGKICRLRTQEDSEDENNTWNGNSTQQM</sequence>
<feature type="region of interest" description="Disordered" evidence="1">
    <location>
        <begin position="52"/>
        <end position="111"/>
    </location>
</feature>
<dbReference type="PANTHER" id="PTHR46424:SF1">
    <property type="entry name" value="UBX DOMAIN-CONTAINING PROTEIN 4"/>
    <property type="match status" value="1"/>
</dbReference>
<dbReference type="Ensembl" id="ENSPMGT00000019100.1">
    <property type="protein sequence ID" value="ENSPMGP00000017900.1"/>
    <property type="gene ID" value="ENSPMGG00000014647.1"/>
</dbReference>
<reference evidence="3" key="1">
    <citation type="submission" date="2025-08" db="UniProtKB">
        <authorList>
            <consortium name="Ensembl"/>
        </authorList>
    </citation>
    <scope>IDENTIFICATION</scope>
</reference>
<dbReference type="GO" id="GO:0005783">
    <property type="term" value="C:endoplasmic reticulum"/>
    <property type="evidence" value="ECO:0007669"/>
    <property type="project" value="TreeGrafter"/>
</dbReference>
<organism evidence="3 4">
    <name type="scientific">Periophthalmus magnuspinnatus</name>
    <dbReference type="NCBI Taxonomy" id="409849"/>
    <lineage>
        <taxon>Eukaryota</taxon>
        <taxon>Metazoa</taxon>
        <taxon>Chordata</taxon>
        <taxon>Craniata</taxon>
        <taxon>Vertebrata</taxon>
        <taxon>Euteleostomi</taxon>
        <taxon>Actinopterygii</taxon>
        <taxon>Neopterygii</taxon>
        <taxon>Teleostei</taxon>
        <taxon>Neoteleostei</taxon>
        <taxon>Acanthomorphata</taxon>
        <taxon>Gobiaria</taxon>
        <taxon>Gobiiformes</taxon>
        <taxon>Gobioidei</taxon>
        <taxon>Gobiidae</taxon>
        <taxon>Oxudercinae</taxon>
        <taxon>Periophthalmus</taxon>
    </lineage>
</organism>
<feature type="compositionally biased region" description="Polar residues" evidence="1">
    <location>
        <begin position="101"/>
        <end position="111"/>
    </location>
</feature>
<evidence type="ECO:0000313" key="3">
    <source>
        <dbReference type="Ensembl" id="ENSPMGP00000017900.1"/>
    </source>
</evidence>
<feature type="compositionally biased region" description="Basic and acidic residues" evidence="1">
    <location>
        <begin position="63"/>
        <end position="94"/>
    </location>
</feature>
<keyword evidence="4" id="KW-1185">Reference proteome</keyword>
<feature type="chain" id="PRO_5017305803" evidence="2">
    <location>
        <begin position="21"/>
        <end position="111"/>
    </location>
</feature>
<proteinExistence type="predicted"/>
<evidence type="ECO:0000256" key="2">
    <source>
        <dbReference type="SAM" id="SignalP"/>
    </source>
</evidence>
<evidence type="ECO:0000256" key="1">
    <source>
        <dbReference type="SAM" id="MobiDB-lite"/>
    </source>
</evidence>
<dbReference type="STRING" id="409849.ENSPMGP00000017900"/>
<keyword evidence="2" id="KW-0732">Signal</keyword>
<reference evidence="3" key="2">
    <citation type="submission" date="2025-09" db="UniProtKB">
        <authorList>
            <consortium name="Ensembl"/>
        </authorList>
    </citation>
    <scope>IDENTIFICATION</scope>
</reference>
<accession>A0A3B4AMJ2</accession>